<comment type="caution">
    <text evidence="1">The sequence shown here is derived from an EMBL/GenBank/DDBJ whole genome shotgun (WGS) entry which is preliminary data.</text>
</comment>
<dbReference type="RefSeq" id="WP_165825709.1">
    <property type="nucleotide sequence ID" value="NZ_QEKW01000007.1"/>
</dbReference>
<accession>A0A2U1FAR1</accession>
<dbReference type="AlphaFoldDB" id="A0A2U1FAR1"/>
<gene>
    <name evidence="1" type="ORF">C8D89_107224</name>
</gene>
<sequence length="128" mass="13647">MLLGVADLEAYLGQEEIDQSRAALLLTMAEQAAETIVRPLPEGAAWVVLDVAATAYSAPTGPGGAAAVGPFSGQVAPGGVFLSKRQAEALRRLANRESARAFTIDTTPVVSRWPRARQQWGERAMRSR</sequence>
<dbReference type="Proteomes" id="UP000245639">
    <property type="component" value="Unassembled WGS sequence"/>
</dbReference>
<protein>
    <submittedName>
        <fullName evidence="1">Uncharacterized protein</fullName>
    </submittedName>
</protein>
<proteinExistence type="predicted"/>
<evidence type="ECO:0000313" key="1">
    <source>
        <dbReference type="EMBL" id="PVZ09060.1"/>
    </source>
</evidence>
<evidence type="ECO:0000313" key="2">
    <source>
        <dbReference type="Proteomes" id="UP000245639"/>
    </source>
</evidence>
<dbReference type="EMBL" id="QEKW01000007">
    <property type="protein sequence ID" value="PVZ09060.1"/>
    <property type="molecule type" value="Genomic_DNA"/>
</dbReference>
<reference evidence="1 2" key="1">
    <citation type="submission" date="2018-04" db="EMBL/GenBank/DDBJ databases">
        <title>Genomic Encyclopedia of Type Strains, Phase IV (KMG-IV): sequencing the most valuable type-strain genomes for metagenomic binning, comparative biology and taxonomic classification.</title>
        <authorList>
            <person name="Goeker M."/>
        </authorList>
    </citation>
    <scope>NUCLEOTIDE SEQUENCE [LARGE SCALE GENOMIC DNA]</scope>
    <source>
        <strain evidence="1 2">DSM 45771</strain>
    </source>
</reference>
<organism evidence="1 2">
    <name type="scientific">Actinomycetospora cinnamomea</name>
    <dbReference type="NCBI Taxonomy" id="663609"/>
    <lineage>
        <taxon>Bacteria</taxon>
        <taxon>Bacillati</taxon>
        <taxon>Actinomycetota</taxon>
        <taxon>Actinomycetes</taxon>
        <taxon>Pseudonocardiales</taxon>
        <taxon>Pseudonocardiaceae</taxon>
        <taxon>Actinomycetospora</taxon>
    </lineage>
</organism>
<keyword evidence="2" id="KW-1185">Reference proteome</keyword>
<name>A0A2U1FAR1_9PSEU</name>